<reference evidence="1 2" key="1">
    <citation type="journal article" date="2011" name="J. Bacteriol.">
        <title>Genome sequence of Chthoniobacter flavus Ellin428, an aerobic heterotrophic soil bacterium.</title>
        <authorList>
            <person name="Kant R."/>
            <person name="van Passel M.W."/>
            <person name="Palva A."/>
            <person name="Lucas S."/>
            <person name="Lapidus A."/>
            <person name="Glavina Del Rio T."/>
            <person name="Dalin E."/>
            <person name="Tice H."/>
            <person name="Bruce D."/>
            <person name="Goodwin L."/>
            <person name="Pitluck S."/>
            <person name="Larimer F.W."/>
            <person name="Land M.L."/>
            <person name="Hauser L."/>
            <person name="Sangwan P."/>
            <person name="de Vos W.M."/>
            <person name="Janssen P.H."/>
            <person name="Smidt H."/>
        </authorList>
    </citation>
    <scope>NUCLEOTIDE SEQUENCE [LARGE SCALE GENOMIC DNA]</scope>
    <source>
        <strain evidence="1 2">Ellin428</strain>
    </source>
</reference>
<protein>
    <recommendedName>
        <fullName evidence="3">DUF5069 domain-containing protein</fullName>
    </recommendedName>
</protein>
<dbReference type="AlphaFoldDB" id="B4DB41"/>
<gene>
    <name evidence="1" type="ORF">CfE428DRAFT_6132</name>
</gene>
<dbReference type="InParanoid" id="B4DB41"/>
<evidence type="ECO:0008006" key="3">
    <source>
        <dbReference type="Google" id="ProtNLM"/>
    </source>
</evidence>
<evidence type="ECO:0000313" key="1">
    <source>
        <dbReference type="EMBL" id="EDY16319.1"/>
    </source>
</evidence>
<dbReference type="EMBL" id="ABVL01000035">
    <property type="protein sequence ID" value="EDY16319.1"/>
    <property type="molecule type" value="Genomic_DNA"/>
</dbReference>
<dbReference type="eggNOG" id="ENOG50342N6">
    <property type="taxonomic scope" value="Bacteria"/>
</dbReference>
<evidence type="ECO:0000313" key="2">
    <source>
        <dbReference type="Proteomes" id="UP000005824"/>
    </source>
</evidence>
<sequence>MMKDDDWKLEFRKVWDRGVAAWKAGRRSARTMFAPEDVAFLAGIGCTPQELFDFVDDSLGWDDLDFDTVLAVTAIRRAYFLEVMHGQPTERVIPMSTLPAKSAAGGMGIAWAPASHRQGAHQGSAARWTRISCTAGGG</sequence>
<dbReference type="RefSeq" id="WP_006983451.1">
    <property type="nucleotide sequence ID" value="NZ_ABVL01000035.1"/>
</dbReference>
<accession>B4DB41</accession>
<organism evidence="1 2">
    <name type="scientific">Chthoniobacter flavus Ellin428</name>
    <dbReference type="NCBI Taxonomy" id="497964"/>
    <lineage>
        <taxon>Bacteria</taxon>
        <taxon>Pseudomonadati</taxon>
        <taxon>Verrucomicrobiota</taxon>
        <taxon>Spartobacteria</taxon>
        <taxon>Chthoniobacterales</taxon>
        <taxon>Chthoniobacteraceae</taxon>
        <taxon>Chthoniobacter</taxon>
    </lineage>
</organism>
<keyword evidence="2" id="KW-1185">Reference proteome</keyword>
<proteinExistence type="predicted"/>
<comment type="caution">
    <text evidence="1">The sequence shown here is derived from an EMBL/GenBank/DDBJ whole genome shotgun (WGS) entry which is preliminary data.</text>
</comment>
<dbReference type="Proteomes" id="UP000005824">
    <property type="component" value="Unassembled WGS sequence"/>
</dbReference>
<name>B4DB41_9BACT</name>